<dbReference type="AlphaFoldDB" id="A0A220MN40"/>
<protein>
    <submittedName>
        <fullName evidence="1">Uncharacterized protein</fullName>
    </submittedName>
</protein>
<dbReference type="Proteomes" id="UP000197781">
    <property type="component" value="Chromosome"/>
</dbReference>
<evidence type="ECO:0000313" key="2">
    <source>
        <dbReference type="Proteomes" id="UP000197781"/>
    </source>
</evidence>
<reference evidence="1 2" key="1">
    <citation type="submission" date="2016-11" db="EMBL/GenBank/DDBJ databases">
        <authorList>
            <person name="Jaros S."/>
            <person name="Januszkiewicz K."/>
            <person name="Wedrychowicz H."/>
        </authorList>
    </citation>
    <scope>NUCLEOTIDE SEQUENCE [LARGE SCALE GENOMIC DNA]</scope>
    <source>
        <strain evidence="1 2">NF2</strain>
    </source>
</reference>
<dbReference type="EMBL" id="CP018145">
    <property type="protein sequence ID" value="ASJ56511.1"/>
    <property type="molecule type" value="Genomic_DNA"/>
</dbReference>
<gene>
    <name evidence="1" type="ORF">BP422_24875</name>
</gene>
<proteinExistence type="predicted"/>
<evidence type="ECO:0000313" key="1">
    <source>
        <dbReference type="EMBL" id="ASJ56511.1"/>
    </source>
</evidence>
<dbReference type="KEGG" id="bfm:BP422_24875"/>
<accession>A0A220MN40</accession>
<sequence length="81" mass="9260">MSQSKTNFQILSDYEDRNFLYHKGFRSITLFSLNISCLPGVGSFLCEIPIFLHLFYEDGLGLNVMYTVDDPKKRAAGFKLS</sequence>
<name>A0A220MN40_9BACL</name>
<organism evidence="1 2">
    <name type="scientific">Brevibacillus formosus</name>
    <dbReference type="NCBI Taxonomy" id="54913"/>
    <lineage>
        <taxon>Bacteria</taxon>
        <taxon>Bacillati</taxon>
        <taxon>Bacillota</taxon>
        <taxon>Bacilli</taxon>
        <taxon>Bacillales</taxon>
        <taxon>Paenibacillaceae</taxon>
        <taxon>Brevibacillus</taxon>
    </lineage>
</organism>